<dbReference type="PANTHER" id="PTHR34697">
    <property type="entry name" value="PHOSPHATIDYLGLYCEROL LYSYLTRANSFERASE"/>
    <property type="match status" value="1"/>
</dbReference>
<dbReference type="GO" id="GO:0016755">
    <property type="term" value="F:aminoacyltransferase activity"/>
    <property type="evidence" value="ECO:0007669"/>
    <property type="project" value="TreeGrafter"/>
</dbReference>
<evidence type="ECO:0000259" key="7">
    <source>
        <dbReference type="Pfam" id="PF09924"/>
    </source>
</evidence>
<feature type="transmembrane region" description="Helical" evidence="6">
    <location>
        <begin position="312"/>
        <end position="333"/>
    </location>
</feature>
<sequence length="337" mass="39653">MDAEKDLNRRWAYLKKYCNNSLGFHTLQNGLQYFDDPCGYIAYKDFWPFRFALCDPVCDPADIALMAQRFDNEHGNITFFHITAKMAEALDRLGYYVNESGEEMVIDLATYSFAGRRKEDIRNLHNRARCAGVCVREIYGDMQAYEEARKITGQWLQKKITTNELWFITRQPVYDDFFSVRKFYGYLGDKMVAYVYFDPVWDGDEISGYCPAILRCLPDAPKGALPWIIHEAMETFKAEKISKLFLGLMPLYNIEDDTHNAYRYSPETMKLMRWIYASRFSNWFYGFKNLAFHKLRYRAERQKIYMATRSRVPVAQLSFSAFMVGFFGGRLFFGPDR</sequence>
<reference evidence="8" key="1">
    <citation type="submission" date="2018-06" db="EMBL/GenBank/DDBJ databases">
        <authorList>
            <person name="Zhirakovskaya E."/>
        </authorList>
    </citation>
    <scope>NUCLEOTIDE SEQUENCE</scope>
</reference>
<keyword evidence="5 6" id="KW-0472">Membrane</keyword>
<evidence type="ECO:0000256" key="2">
    <source>
        <dbReference type="ARBA" id="ARBA00022475"/>
    </source>
</evidence>
<dbReference type="SUPFAM" id="SSF55729">
    <property type="entry name" value="Acyl-CoA N-acyltransferases (Nat)"/>
    <property type="match status" value="1"/>
</dbReference>
<organism evidence="8">
    <name type="scientific">hydrothermal vent metagenome</name>
    <dbReference type="NCBI Taxonomy" id="652676"/>
    <lineage>
        <taxon>unclassified sequences</taxon>
        <taxon>metagenomes</taxon>
        <taxon>ecological metagenomes</taxon>
    </lineage>
</organism>
<dbReference type="AlphaFoldDB" id="A0A3B1BTH6"/>
<evidence type="ECO:0000313" key="8">
    <source>
        <dbReference type="EMBL" id="VAX21229.1"/>
    </source>
</evidence>
<feature type="domain" description="Phosphatidylglycerol lysyltransferase C-terminal" evidence="7">
    <location>
        <begin position="15"/>
        <end position="307"/>
    </location>
</feature>
<accession>A0A3B1BTH6</accession>
<dbReference type="InterPro" id="IPR024320">
    <property type="entry name" value="LPG_synthase_C"/>
</dbReference>
<evidence type="ECO:0000256" key="4">
    <source>
        <dbReference type="ARBA" id="ARBA00022989"/>
    </source>
</evidence>
<dbReference type="Pfam" id="PF09924">
    <property type="entry name" value="LPG_synthase_C"/>
    <property type="match status" value="1"/>
</dbReference>
<dbReference type="GO" id="GO:0005886">
    <property type="term" value="C:plasma membrane"/>
    <property type="evidence" value="ECO:0007669"/>
    <property type="project" value="UniProtKB-SubCell"/>
</dbReference>
<comment type="subcellular location">
    <subcellularLocation>
        <location evidence="1">Cell membrane</location>
        <topology evidence="1">Multi-pass membrane protein</topology>
    </subcellularLocation>
</comment>
<gene>
    <name evidence="8" type="ORF">MNBD_NITROSPINAE01-1264</name>
</gene>
<proteinExistence type="predicted"/>
<dbReference type="EMBL" id="UOGC01000116">
    <property type="protein sequence ID" value="VAX21229.1"/>
    <property type="molecule type" value="Genomic_DNA"/>
</dbReference>
<evidence type="ECO:0000256" key="3">
    <source>
        <dbReference type="ARBA" id="ARBA00022692"/>
    </source>
</evidence>
<evidence type="ECO:0000256" key="1">
    <source>
        <dbReference type="ARBA" id="ARBA00004651"/>
    </source>
</evidence>
<dbReference type="InterPro" id="IPR016181">
    <property type="entry name" value="Acyl_CoA_acyltransferase"/>
</dbReference>
<dbReference type="InterPro" id="IPR051211">
    <property type="entry name" value="PG_lysyltransferase"/>
</dbReference>
<name>A0A3B1BTH6_9ZZZZ</name>
<keyword evidence="2" id="KW-1003">Cell membrane</keyword>
<keyword evidence="4 6" id="KW-1133">Transmembrane helix</keyword>
<keyword evidence="3 6" id="KW-0812">Transmembrane</keyword>
<evidence type="ECO:0000256" key="6">
    <source>
        <dbReference type="SAM" id="Phobius"/>
    </source>
</evidence>
<protein>
    <recommendedName>
        <fullName evidence="7">Phosphatidylglycerol lysyltransferase C-terminal domain-containing protein</fullName>
    </recommendedName>
</protein>
<dbReference type="GO" id="GO:0055091">
    <property type="term" value="P:phospholipid homeostasis"/>
    <property type="evidence" value="ECO:0007669"/>
    <property type="project" value="TreeGrafter"/>
</dbReference>
<evidence type="ECO:0000256" key="5">
    <source>
        <dbReference type="ARBA" id="ARBA00023136"/>
    </source>
</evidence>
<dbReference type="PANTHER" id="PTHR34697:SF2">
    <property type="entry name" value="PHOSPHATIDYLGLYCEROL LYSYLTRANSFERASE"/>
    <property type="match status" value="1"/>
</dbReference>